<evidence type="ECO:0000256" key="1">
    <source>
        <dbReference type="ARBA" id="ARBA00009431"/>
    </source>
</evidence>
<keyword evidence="4 7" id="KW-0732">Signal</keyword>
<organism evidence="9 10">
    <name type="scientific">Phialemonium atrogriseum</name>
    <dbReference type="NCBI Taxonomy" id="1093897"/>
    <lineage>
        <taxon>Eukaryota</taxon>
        <taxon>Fungi</taxon>
        <taxon>Dikarya</taxon>
        <taxon>Ascomycota</taxon>
        <taxon>Pezizomycotina</taxon>
        <taxon>Sordariomycetes</taxon>
        <taxon>Sordariomycetidae</taxon>
        <taxon>Cephalothecales</taxon>
        <taxon>Cephalothecaceae</taxon>
        <taxon>Phialemonium</taxon>
    </lineage>
</organism>
<evidence type="ECO:0000256" key="2">
    <source>
        <dbReference type="ARBA" id="ARBA00022645"/>
    </source>
</evidence>
<evidence type="ECO:0000313" key="9">
    <source>
        <dbReference type="EMBL" id="KAK1770878.1"/>
    </source>
</evidence>
<comment type="caution">
    <text evidence="9">The sequence shown here is derived from an EMBL/GenBank/DDBJ whole genome shotgun (WGS) entry which is preliminary data.</text>
</comment>
<dbReference type="GeneID" id="85305955"/>
<reference evidence="9" key="1">
    <citation type="submission" date="2023-06" db="EMBL/GenBank/DDBJ databases">
        <title>Genome-scale phylogeny and comparative genomics of the fungal order Sordariales.</title>
        <authorList>
            <consortium name="Lawrence Berkeley National Laboratory"/>
            <person name="Hensen N."/>
            <person name="Bonometti L."/>
            <person name="Westerberg I."/>
            <person name="Brannstrom I.O."/>
            <person name="Guillou S."/>
            <person name="Cros-Aarteil S."/>
            <person name="Calhoun S."/>
            <person name="Haridas S."/>
            <person name="Kuo A."/>
            <person name="Mondo S."/>
            <person name="Pangilinan J."/>
            <person name="Riley R."/>
            <person name="Labutti K."/>
            <person name="Andreopoulos B."/>
            <person name="Lipzen A."/>
            <person name="Chen C."/>
            <person name="Yanf M."/>
            <person name="Daum C."/>
            <person name="Ng V."/>
            <person name="Clum A."/>
            <person name="Steindorff A."/>
            <person name="Ohm R."/>
            <person name="Martin F."/>
            <person name="Silar P."/>
            <person name="Natvig D."/>
            <person name="Lalanne C."/>
            <person name="Gautier V."/>
            <person name="Ament-Velasquez S.L."/>
            <person name="Kruys A."/>
            <person name="Hutchinson M.I."/>
            <person name="Powell A.J."/>
            <person name="Barry K."/>
            <person name="Miller A.N."/>
            <person name="Grigoriev I.V."/>
            <person name="Debuchy R."/>
            <person name="Gladieux P."/>
            <person name="Thoren M.H."/>
            <person name="Johannesson H."/>
        </authorList>
    </citation>
    <scope>NUCLEOTIDE SEQUENCE</scope>
    <source>
        <strain evidence="9">8032-3</strain>
    </source>
</reference>
<dbReference type="GO" id="GO:0004185">
    <property type="term" value="F:serine-type carboxypeptidase activity"/>
    <property type="evidence" value="ECO:0007669"/>
    <property type="project" value="UniProtKB-UniRule"/>
</dbReference>
<evidence type="ECO:0000256" key="6">
    <source>
        <dbReference type="ARBA" id="ARBA00023180"/>
    </source>
</evidence>
<feature type="region of interest" description="Disordered" evidence="8">
    <location>
        <begin position="534"/>
        <end position="575"/>
    </location>
</feature>
<dbReference type="PROSITE" id="PS00131">
    <property type="entry name" value="CARBOXYPEPT_SER_SER"/>
    <property type="match status" value="1"/>
</dbReference>
<evidence type="ECO:0000256" key="4">
    <source>
        <dbReference type="ARBA" id="ARBA00022729"/>
    </source>
</evidence>
<feature type="signal peptide" evidence="7">
    <location>
        <begin position="1"/>
        <end position="19"/>
    </location>
</feature>
<evidence type="ECO:0000256" key="8">
    <source>
        <dbReference type="SAM" id="MobiDB-lite"/>
    </source>
</evidence>
<accession>A0AAJ0FQ30</accession>
<keyword evidence="6" id="KW-0325">Glycoprotein</keyword>
<dbReference type="PANTHER" id="PTHR11802:SF479">
    <property type="entry name" value="CARBOXYPEPTIDASE"/>
    <property type="match status" value="1"/>
</dbReference>
<keyword evidence="5 7" id="KW-0378">Hydrolase</keyword>
<dbReference type="FunFam" id="3.40.50.1820:FF:000118">
    <property type="entry name" value="Carboxypeptidase"/>
    <property type="match status" value="1"/>
</dbReference>
<dbReference type="GO" id="GO:0006508">
    <property type="term" value="P:proteolysis"/>
    <property type="evidence" value="ECO:0007669"/>
    <property type="project" value="UniProtKB-KW"/>
</dbReference>
<feature type="chain" id="PRO_5042316526" description="Carboxypeptidase" evidence="7">
    <location>
        <begin position="20"/>
        <end position="575"/>
    </location>
</feature>
<feature type="compositionally biased region" description="Basic residues" evidence="8">
    <location>
        <begin position="562"/>
        <end position="575"/>
    </location>
</feature>
<dbReference type="PANTHER" id="PTHR11802">
    <property type="entry name" value="SERINE PROTEASE FAMILY S10 SERINE CARBOXYPEPTIDASE"/>
    <property type="match status" value="1"/>
</dbReference>
<evidence type="ECO:0000256" key="3">
    <source>
        <dbReference type="ARBA" id="ARBA00022670"/>
    </source>
</evidence>
<gene>
    <name evidence="9" type="ORF">QBC33DRAFT_219478</name>
</gene>
<dbReference type="RefSeq" id="XP_060287091.1">
    <property type="nucleotide sequence ID" value="XM_060422768.1"/>
</dbReference>
<dbReference type="Pfam" id="PF00450">
    <property type="entry name" value="Peptidase_S10"/>
    <property type="match status" value="1"/>
</dbReference>
<protein>
    <recommendedName>
        <fullName evidence="7">Carboxypeptidase</fullName>
        <ecNumber evidence="7">3.4.16.-</ecNumber>
    </recommendedName>
</protein>
<proteinExistence type="inferred from homology"/>
<dbReference type="InterPro" id="IPR001563">
    <property type="entry name" value="Peptidase_S10"/>
</dbReference>
<dbReference type="PRINTS" id="PR00724">
    <property type="entry name" value="CRBOXYPTASEC"/>
</dbReference>
<comment type="similarity">
    <text evidence="1 7">Belongs to the peptidase S10 family.</text>
</comment>
<dbReference type="AlphaFoldDB" id="A0AAJ0FQ30"/>
<name>A0AAJ0FQ30_9PEZI</name>
<dbReference type="InterPro" id="IPR018202">
    <property type="entry name" value="Ser_caboxypep_ser_AS"/>
</dbReference>
<dbReference type="EC" id="3.4.16.-" evidence="7"/>
<dbReference type="PROSITE" id="PS00560">
    <property type="entry name" value="CARBOXYPEPT_SER_HIS"/>
    <property type="match status" value="1"/>
</dbReference>
<keyword evidence="2 7" id="KW-0121">Carboxypeptidase</keyword>
<keyword evidence="10" id="KW-1185">Reference proteome</keyword>
<evidence type="ECO:0000256" key="7">
    <source>
        <dbReference type="RuleBase" id="RU361156"/>
    </source>
</evidence>
<dbReference type="Gene3D" id="3.40.50.1820">
    <property type="entry name" value="alpha/beta hydrolase"/>
    <property type="match status" value="1"/>
</dbReference>
<dbReference type="SUPFAM" id="SSF53474">
    <property type="entry name" value="alpha/beta-Hydrolases"/>
    <property type="match status" value="1"/>
</dbReference>
<dbReference type="Proteomes" id="UP001244011">
    <property type="component" value="Unassembled WGS sequence"/>
</dbReference>
<dbReference type="InterPro" id="IPR033124">
    <property type="entry name" value="Ser_caboxypep_his_AS"/>
</dbReference>
<evidence type="ECO:0000256" key="5">
    <source>
        <dbReference type="ARBA" id="ARBA00022801"/>
    </source>
</evidence>
<dbReference type="InterPro" id="IPR029058">
    <property type="entry name" value="AB_hydrolase_fold"/>
</dbReference>
<sequence length="575" mass="63451">MRWGELALTALVSATAVSAAGRSLRHAGKQFEERAKRNARPIGEQLHREYSERDVVEPLFLNANTSKFAVNGSNIPDVDFDVGESYAGLLPITDDPDDENKLFFWFFPSTNPAAEKEILIWLNGGPGCSSFEGLLQENGPFLWQYGTYKPVENPWAWNKLTNVIWVEQPVGTGFSTGTPTARNEEDIAAQFKGFWKNFVKTFEMQGFKVYIAGESYAGAYCPYIASGFLDEEDTTYFDLSGMLIYDPVITWDEVQEPITIVPFVDYWGGLFPFNDTFREHIHAQDKACGYTDWVNEYLVYPPKGHIPMPLPGTHPNGTTKDECWNLYWDIFDAISAINPCFDIYQVATTCPLLWDVLGFPGSMPYLPDDATVYFDRADVKAAINAPPVKWEECSSDDVFVGGVDGSLPSGITVLPSVIERTSNVLIGQGALDMILLTNGTLLGIQNMTWANQTGFQSRPDGPFYVPYHAEASLGTIAGSGVFGTAHTERGLTFVHVDLAGHMVPQYAPAAAFRHLEFLLGRVDSLASTEPFTTDAHTAQSAGPLGLGTAPQGWSDLTEGGSCKKKRGNSMRRLRK</sequence>
<dbReference type="EMBL" id="MU838999">
    <property type="protein sequence ID" value="KAK1770878.1"/>
    <property type="molecule type" value="Genomic_DNA"/>
</dbReference>
<evidence type="ECO:0000313" key="10">
    <source>
        <dbReference type="Proteomes" id="UP001244011"/>
    </source>
</evidence>
<keyword evidence="3 7" id="KW-0645">Protease</keyword>